<evidence type="ECO:0000256" key="1">
    <source>
        <dbReference type="ARBA" id="ARBA00003134"/>
    </source>
</evidence>
<dbReference type="NCBIfam" id="TIGR00029">
    <property type="entry name" value="S20"/>
    <property type="match status" value="1"/>
</dbReference>
<dbReference type="RefSeq" id="WP_090794437.1">
    <property type="nucleotide sequence ID" value="NZ_FMYI01000003.1"/>
</dbReference>
<dbReference type="GO" id="GO:0070181">
    <property type="term" value="F:small ribosomal subunit rRNA binding"/>
    <property type="evidence" value="ECO:0007669"/>
    <property type="project" value="TreeGrafter"/>
</dbReference>
<organism evidence="10 11">
    <name type="scientific">Pelagirhabdus alkalitolerans</name>
    <dbReference type="NCBI Taxonomy" id="1612202"/>
    <lineage>
        <taxon>Bacteria</taxon>
        <taxon>Bacillati</taxon>
        <taxon>Bacillota</taxon>
        <taxon>Bacilli</taxon>
        <taxon>Bacillales</taxon>
        <taxon>Bacillaceae</taxon>
        <taxon>Pelagirhabdus</taxon>
    </lineage>
</organism>
<dbReference type="PANTHER" id="PTHR33398">
    <property type="entry name" value="30S RIBOSOMAL PROTEIN S20"/>
    <property type="match status" value="1"/>
</dbReference>
<keyword evidence="3 8" id="KW-0699">rRNA-binding</keyword>
<evidence type="ECO:0000256" key="4">
    <source>
        <dbReference type="ARBA" id="ARBA00022884"/>
    </source>
</evidence>
<keyword evidence="5 8" id="KW-0689">Ribosomal protein</keyword>
<dbReference type="GO" id="GO:0006412">
    <property type="term" value="P:translation"/>
    <property type="evidence" value="ECO:0007669"/>
    <property type="project" value="UniProtKB-UniRule"/>
</dbReference>
<evidence type="ECO:0000256" key="9">
    <source>
        <dbReference type="SAM" id="MobiDB-lite"/>
    </source>
</evidence>
<comment type="function">
    <text evidence="1 8">Binds directly to 16S ribosomal RNA.</text>
</comment>
<dbReference type="InterPro" id="IPR002583">
    <property type="entry name" value="Ribosomal_bS20"/>
</dbReference>
<name>A0A1G6HUA2_9BACI</name>
<keyword evidence="6 8" id="KW-0687">Ribonucleoprotein</keyword>
<evidence type="ECO:0000313" key="11">
    <source>
        <dbReference type="Proteomes" id="UP000242949"/>
    </source>
</evidence>
<evidence type="ECO:0000256" key="8">
    <source>
        <dbReference type="HAMAP-Rule" id="MF_00500"/>
    </source>
</evidence>
<dbReference type="GO" id="GO:0003735">
    <property type="term" value="F:structural constituent of ribosome"/>
    <property type="evidence" value="ECO:0007669"/>
    <property type="project" value="InterPro"/>
</dbReference>
<dbReference type="STRING" id="1612202.SAMN05421734_103231"/>
<dbReference type="FunFam" id="1.20.58.110:FF:000001">
    <property type="entry name" value="30S ribosomal protein S20"/>
    <property type="match status" value="1"/>
</dbReference>
<evidence type="ECO:0000256" key="7">
    <source>
        <dbReference type="ARBA" id="ARBA00035136"/>
    </source>
</evidence>
<accession>A0A1G6HUA2</accession>
<keyword evidence="4 8" id="KW-0694">RNA-binding</keyword>
<dbReference type="SUPFAM" id="SSF46992">
    <property type="entry name" value="Ribosomal protein S20"/>
    <property type="match status" value="1"/>
</dbReference>
<proteinExistence type="inferred from homology"/>
<dbReference type="PANTHER" id="PTHR33398:SF1">
    <property type="entry name" value="SMALL RIBOSOMAL SUBUNIT PROTEIN BS20C"/>
    <property type="match status" value="1"/>
</dbReference>
<dbReference type="GO" id="GO:0015935">
    <property type="term" value="C:small ribosomal subunit"/>
    <property type="evidence" value="ECO:0007669"/>
    <property type="project" value="TreeGrafter"/>
</dbReference>
<gene>
    <name evidence="8" type="primary">rpsT</name>
    <name evidence="10" type="ORF">SAMN05421734_103231</name>
</gene>
<dbReference type="InterPro" id="IPR036510">
    <property type="entry name" value="Ribosomal_bS20_sf"/>
</dbReference>
<keyword evidence="11" id="KW-1185">Reference proteome</keyword>
<dbReference type="Gene3D" id="1.20.58.110">
    <property type="entry name" value="Ribosomal protein S20"/>
    <property type="match status" value="1"/>
</dbReference>
<dbReference type="GO" id="GO:0005829">
    <property type="term" value="C:cytosol"/>
    <property type="evidence" value="ECO:0007669"/>
    <property type="project" value="TreeGrafter"/>
</dbReference>
<evidence type="ECO:0000256" key="3">
    <source>
        <dbReference type="ARBA" id="ARBA00022730"/>
    </source>
</evidence>
<evidence type="ECO:0000256" key="6">
    <source>
        <dbReference type="ARBA" id="ARBA00023274"/>
    </source>
</evidence>
<dbReference type="Pfam" id="PF01649">
    <property type="entry name" value="Ribosomal_S20p"/>
    <property type="match status" value="1"/>
</dbReference>
<dbReference type="HAMAP" id="MF_00500">
    <property type="entry name" value="Ribosomal_bS20"/>
    <property type="match status" value="1"/>
</dbReference>
<evidence type="ECO:0000256" key="2">
    <source>
        <dbReference type="ARBA" id="ARBA00007634"/>
    </source>
</evidence>
<evidence type="ECO:0000256" key="5">
    <source>
        <dbReference type="ARBA" id="ARBA00022980"/>
    </source>
</evidence>
<dbReference type="Proteomes" id="UP000242949">
    <property type="component" value="Unassembled WGS sequence"/>
</dbReference>
<dbReference type="EMBL" id="FMYI01000003">
    <property type="protein sequence ID" value="SDB97812.1"/>
    <property type="molecule type" value="Genomic_DNA"/>
</dbReference>
<dbReference type="AlphaFoldDB" id="A0A1G6HUA2"/>
<reference evidence="11" key="1">
    <citation type="submission" date="2016-09" db="EMBL/GenBank/DDBJ databases">
        <authorList>
            <person name="Varghese N."/>
            <person name="Submissions S."/>
        </authorList>
    </citation>
    <scope>NUCLEOTIDE SEQUENCE [LARGE SCALE GENOMIC DNA]</scope>
    <source>
        <strain evidence="11">S5</strain>
    </source>
</reference>
<comment type="similarity">
    <text evidence="2 8">Belongs to the bacterial ribosomal protein bS20 family.</text>
</comment>
<feature type="region of interest" description="Disordered" evidence="9">
    <location>
        <begin position="65"/>
        <end position="88"/>
    </location>
</feature>
<dbReference type="OrthoDB" id="9808392at2"/>
<protein>
    <recommendedName>
        <fullName evidence="7 8">Small ribosomal subunit protein bS20</fullName>
    </recommendedName>
</protein>
<sequence length="88" mass="9932">MANLKSAVKRIRVNEDRRVQNVKFKSTMRTNIKHVEKLVAENNVEEAKAALPKAVKSIDKAVQNGIVHQNNGDRQKSRLTKKVNQLSA</sequence>
<evidence type="ECO:0000313" key="10">
    <source>
        <dbReference type="EMBL" id="SDB97812.1"/>
    </source>
</evidence>